<feature type="domain" description="N-acetyltransferase" evidence="1">
    <location>
        <begin position="17"/>
        <end position="173"/>
    </location>
</feature>
<evidence type="ECO:0000313" key="3">
    <source>
        <dbReference type="Proteomes" id="UP000535020"/>
    </source>
</evidence>
<dbReference type="InterPro" id="IPR051531">
    <property type="entry name" value="N-acetyltransferase"/>
</dbReference>
<sequence>MLTYDFSDFPILETERLILRRLRDSDVKEVFELRSDPETMKYIPRPLAKNHEDALNHIAIINKAIDKNEGINWAVTMKGDDTLIGIMGFYRTKFEHYRSEIGYMIHPTHNGKGFVSEALRRLVAYGFSDMGLHSIEAVIDPDNIGSERVLQKNGFVKEAHFRESEFYEGKFLDAVYYSILNTSDSVK</sequence>
<dbReference type="RefSeq" id="WP_176007119.1">
    <property type="nucleotide sequence ID" value="NZ_JABWMI010000018.1"/>
</dbReference>
<dbReference type="InterPro" id="IPR000182">
    <property type="entry name" value="GNAT_dom"/>
</dbReference>
<accession>A0A7Y9C6P1</accession>
<comment type="caution">
    <text evidence="2">The sequence shown here is derived from an EMBL/GenBank/DDBJ whole genome shotgun (WGS) entry which is preliminary data.</text>
</comment>
<evidence type="ECO:0000313" key="2">
    <source>
        <dbReference type="EMBL" id="NYA72315.1"/>
    </source>
</evidence>
<protein>
    <submittedName>
        <fullName evidence="2">GNAT family N-acetyltransferase</fullName>
    </submittedName>
</protein>
<gene>
    <name evidence="2" type="ORF">HZF10_15400</name>
</gene>
<dbReference type="EMBL" id="JACBJI010000007">
    <property type="protein sequence ID" value="NYA72315.1"/>
    <property type="molecule type" value="Genomic_DNA"/>
</dbReference>
<name>A0A7Y9C6P1_9FLAO</name>
<dbReference type="Gene3D" id="3.40.630.30">
    <property type="match status" value="1"/>
</dbReference>
<organism evidence="2 3">
    <name type="scientific">Flavobacterium agri</name>
    <dbReference type="NCBI Taxonomy" id="2743471"/>
    <lineage>
        <taxon>Bacteria</taxon>
        <taxon>Pseudomonadati</taxon>
        <taxon>Bacteroidota</taxon>
        <taxon>Flavobacteriia</taxon>
        <taxon>Flavobacteriales</taxon>
        <taxon>Flavobacteriaceae</taxon>
        <taxon>Flavobacterium</taxon>
    </lineage>
</organism>
<dbReference type="AlphaFoldDB" id="A0A7Y9C6P1"/>
<evidence type="ECO:0000259" key="1">
    <source>
        <dbReference type="PROSITE" id="PS51186"/>
    </source>
</evidence>
<reference evidence="2 3" key="1">
    <citation type="submission" date="2020-07" db="EMBL/GenBank/DDBJ databases">
        <authorList>
            <person name="Sun Q."/>
        </authorList>
    </citation>
    <scope>NUCLEOTIDE SEQUENCE [LARGE SCALE GENOMIC DNA]</scope>
    <source>
        <strain evidence="2 3">MAH-1</strain>
    </source>
</reference>
<dbReference type="PANTHER" id="PTHR43792:SF1">
    <property type="entry name" value="N-ACETYLTRANSFERASE DOMAIN-CONTAINING PROTEIN"/>
    <property type="match status" value="1"/>
</dbReference>
<dbReference type="PROSITE" id="PS51186">
    <property type="entry name" value="GNAT"/>
    <property type="match status" value="1"/>
</dbReference>
<keyword evidence="3" id="KW-1185">Reference proteome</keyword>
<keyword evidence="2" id="KW-0808">Transferase</keyword>
<dbReference type="Proteomes" id="UP000535020">
    <property type="component" value="Unassembled WGS sequence"/>
</dbReference>
<dbReference type="PANTHER" id="PTHR43792">
    <property type="entry name" value="GNAT FAMILY, PUTATIVE (AFU_ORTHOLOGUE AFUA_3G00765)-RELATED-RELATED"/>
    <property type="match status" value="1"/>
</dbReference>
<proteinExistence type="predicted"/>
<dbReference type="GO" id="GO:0016747">
    <property type="term" value="F:acyltransferase activity, transferring groups other than amino-acyl groups"/>
    <property type="evidence" value="ECO:0007669"/>
    <property type="project" value="InterPro"/>
</dbReference>
<dbReference type="Pfam" id="PF13302">
    <property type="entry name" value="Acetyltransf_3"/>
    <property type="match status" value="1"/>
</dbReference>
<dbReference type="InterPro" id="IPR016181">
    <property type="entry name" value="Acyl_CoA_acyltransferase"/>
</dbReference>
<dbReference type="SUPFAM" id="SSF55729">
    <property type="entry name" value="Acyl-CoA N-acyltransferases (Nat)"/>
    <property type="match status" value="1"/>
</dbReference>